<dbReference type="GO" id="GO:0007035">
    <property type="term" value="P:vacuolar acidification"/>
    <property type="evidence" value="ECO:0007669"/>
    <property type="project" value="TreeGrafter"/>
</dbReference>
<gene>
    <name evidence="10" type="ORF">Cvel_30782</name>
</gene>
<evidence type="ECO:0000256" key="8">
    <source>
        <dbReference type="RuleBase" id="RU361189"/>
    </source>
</evidence>
<dbReference type="GO" id="GO:0033179">
    <property type="term" value="C:proton-transporting V-type ATPase, V0 domain"/>
    <property type="evidence" value="ECO:0007669"/>
    <property type="project" value="InterPro"/>
</dbReference>
<dbReference type="GO" id="GO:0046961">
    <property type="term" value="F:proton-transporting ATPase activity, rotational mechanism"/>
    <property type="evidence" value="ECO:0007669"/>
    <property type="project" value="InterPro"/>
</dbReference>
<dbReference type="AlphaFoldDB" id="A0A0G4HRV1"/>
<dbReference type="GO" id="GO:0016471">
    <property type="term" value="C:vacuolar proton-transporting V-type ATPase complex"/>
    <property type="evidence" value="ECO:0007669"/>
    <property type="project" value="TreeGrafter"/>
</dbReference>
<evidence type="ECO:0000256" key="3">
    <source>
        <dbReference type="ARBA" id="ARBA00022448"/>
    </source>
</evidence>
<keyword evidence="8" id="KW-0375">Hydrogen ion transport</keyword>
<evidence type="ECO:0000256" key="6">
    <source>
        <dbReference type="ARBA" id="ARBA00023065"/>
    </source>
</evidence>
<accession>A0A0G4HRV1</accession>
<comment type="subcellular location">
    <subcellularLocation>
        <location evidence="1">Membrane</location>
        <topology evidence="1">Multi-pass membrane protein</topology>
    </subcellularLocation>
</comment>
<protein>
    <recommendedName>
        <fullName evidence="8">V-type proton ATPase subunit a</fullName>
    </recommendedName>
</protein>
<dbReference type="PANTHER" id="PTHR11629">
    <property type="entry name" value="VACUOLAR PROTON ATPASES"/>
    <property type="match status" value="1"/>
</dbReference>
<comment type="function">
    <text evidence="8">Essential component of the vacuolar proton pump (V-ATPase), a multimeric enzyme that catalyzes the translocation of protons across the membranes. Required for assembly and activity of the V-ATPase.</text>
</comment>
<keyword evidence="7" id="KW-0472">Membrane</keyword>
<keyword evidence="4" id="KW-0812">Transmembrane</keyword>
<sequence length="176" mass="19856">MGYLRSQSMSRGTLVLPAESDLAKSFVDDLGRHTNLQILDMNETSLLRPFRRSIQRVEEIERQLRYLQDQVTRWRGQIQKGEVGEFLLNDEDYSVDKIETSVKSLYRKFSESDQMNEEMTREIDLAAEEIAVLELAMVVLSGTAGPGLRQRSMSLQVGGGMREGGREGGIVRGNGE</sequence>
<evidence type="ECO:0000256" key="4">
    <source>
        <dbReference type="ARBA" id="ARBA00022692"/>
    </source>
</evidence>
<evidence type="ECO:0000256" key="7">
    <source>
        <dbReference type="ARBA" id="ARBA00023136"/>
    </source>
</evidence>
<evidence type="ECO:0000256" key="1">
    <source>
        <dbReference type="ARBA" id="ARBA00004141"/>
    </source>
</evidence>
<comment type="similarity">
    <text evidence="2 8">Belongs to the V-ATPase 116 kDa subunit family.</text>
</comment>
<organism evidence="10">
    <name type="scientific">Chromera velia CCMP2878</name>
    <dbReference type="NCBI Taxonomy" id="1169474"/>
    <lineage>
        <taxon>Eukaryota</taxon>
        <taxon>Sar</taxon>
        <taxon>Alveolata</taxon>
        <taxon>Colpodellida</taxon>
        <taxon>Chromeraceae</taxon>
        <taxon>Chromera</taxon>
    </lineage>
</organism>
<reference evidence="10" key="1">
    <citation type="submission" date="2014-11" db="EMBL/GenBank/DDBJ databases">
        <authorList>
            <person name="Otto D Thomas"/>
            <person name="Naeem Raeece"/>
        </authorList>
    </citation>
    <scope>NUCLEOTIDE SEQUENCE</scope>
</reference>
<dbReference type="VEuPathDB" id="CryptoDB:Cvel_30782"/>
<dbReference type="PANTHER" id="PTHR11629:SF63">
    <property type="entry name" value="V-TYPE PROTON ATPASE SUBUNIT A"/>
    <property type="match status" value="1"/>
</dbReference>
<dbReference type="GO" id="GO:0051117">
    <property type="term" value="F:ATPase binding"/>
    <property type="evidence" value="ECO:0007669"/>
    <property type="project" value="TreeGrafter"/>
</dbReference>
<dbReference type="EMBL" id="CDMZ01003628">
    <property type="protein sequence ID" value="CEM47063.1"/>
    <property type="molecule type" value="Genomic_DNA"/>
</dbReference>
<dbReference type="PhylomeDB" id="A0A0G4HRV1"/>
<proteinExistence type="inferred from homology"/>
<evidence type="ECO:0000256" key="2">
    <source>
        <dbReference type="ARBA" id="ARBA00009904"/>
    </source>
</evidence>
<evidence type="ECO:0000256" key="5">
    <source>
        <dbReference type="ARBA" id="ARBA00022989"/>
    </source>
</evidence>
<evidence type="ECO:0000313" key="10">
    <source>
        <dbReference type="EMBL" id="CEM47063.1"/>
    </source>
</evidence>
<keyword evidence="3 8" id="KW-0813">Transport</keyword>
<keyword evidence="6 8" id="KW-0406">Ion transport</keyword>
<keyword evidence="5" id="KW-1133">Transmembrane helix</keyword>
<dbReference type="InterPro" id="IPR002490">
    <property type="entry name" value="V-ATPase_116kDa_su"/>
</dbReference>
<keyword evidence="9" id="KW-0175">Coiled coil</keyword>
<feature type="coiled-coil region" evidence="9">
    <location>
        <begin position="50"/>
        <end position="77"/>
    </location>
</feature>
<name>A0A0G4HRV1_9ALVE</name>
<dbReference type="Pfam" id="PF01496">
    <property type="entry name" value="V_ATPase_I"/>
    <property type="match status" value="1"/>
</dbReference>
<evidence type="ECO:0000256" key="9">
    <source>
        <dbReference type="SAM" id="Coils"/>
    </source>
</evidence>